<protein>
    <recommendedName>
        <fullName evidence="4">OmpA-like domain-containing protein</fullName>
    </recommendedName>
</protein>
<gene>
    <name evidence="2" type="ORF">GCM10019071_34780</name>
</gene>
<evidence type="ECO:0000313" key="3">
    <source>
        <dbReference type="Proteomes" id="UP000628109"/>
    </source>
</evidence>
<reference evidence="3" key="1">
    <citation type="journal article" date="2019" name="Int. J. Syst. Evol. Microbiol.">
        <title>The Global Catalogue of Microorganisms (GCM) 10K type strain sequencing project: providing services to taxonomists for standard genome sequencing and annotation.</title>
        <authorList>
            <consortium name="The Broad Institute Genomics Platform"/>
            <consortium name="The Broad Institute Genome Sequencing Center for Infectious Disease"/>
            <person name="Wu L."/>
            <person name="Ma J."/>
        </authorList>
    </citation>
    <scope>NUCLEOTIDE SEQUENCE [LARGE SCALE GENOMIC DNA]</scope>
    <source>
        <strain evidence="3">CCM 7327</strain>
    </source>
</reference>
<dbReference type="Proteomes" id="UP000628109">
    <property type="component" value="Unassembled WGS sequence"/>
</dbReference>
<sequence length="306" mass="33462">MSDPQLDLRQDKSYRRGLVLGLTMAEIMILLLFVLLMALAAALQNRDERIQALDSGGASRLVEELQRAYPQAKNSEEYFKELTRAIEARRQIEAAGAKDGAENLMADAEVGRQVREAAAASGVKDSEKFVKEIVAASSKGRKGQWPPFFSLSEAGGYFFDSGKATLRPEFDRNLRGEVIPMLAKSVVDYDVDVVEVIGHTDEVPMSGNSNLDSSLIAASVGRSPISGLRSTDNAGLAMARAVAVVHVLRSDPRLRNVAILPLSGAQMIVPVDRVADGSARGDDQRRRRIEIRMRRSTQQASPSIRR</sequence>
<keyword evidence="1" id="KW-0472">Membrane</keyword>
<keyword evidence="1" id="KW-0812">Transmembrane</keyword>
<keyword evidence="1" id="KW-1133">Transmembrane helix</keyword>
<feature type="transmembrane region" description="Helical" evidence="1">
    <location>
        <begin position="20"/>
        <end position="43"/>
    </location>
</feature>
<dbReference type="EMBL" id="BMDU01000009">
    <property type="protein sequence ID" value="GGA01309.1"/>
    <property type="molecule type" value="Genomic_DNA"/>
</dbReference>
<proteinExistence type="predicted"/>
<evidence type="ECO:0000256" key="1">
    <source>
        <dbReference type="SAM" id="Phobius"/>
    </source>
</evidence>
<evidence type="ECO:0000313" key="2">
    <source>
        <dbReference type="EMBL" id="GGA01309.1"/>
    </source>
</evidence>
<dbReference type="SUPFAM" id="SSF103088">
    <property type="entry name" value="OmpA-like"/>
    <property type="match status" value="1"/>
</dbReference>
<comment type="caution">
    <text evidence="2">The sequence shown here is derived from an EMBL/GenBank/DDBJ whole genome shotgun (WGS) entry which is preliminary data.</text>
</comment>
<accession>A0ABQ1F7P6</accession>
<evidence type="ECO:0008006" key="4">
    <source>
        <dbReference type="Google" id="ProtNLM"/>
    </source>
</evidence>
<dbReference type="InterPro" id="IPR036737">
    <property type="entry name" value="OmpA-like_sf"/>
</dbReference>
<dbReference type="Gene3D" id="3.30.1330.60">
    <property type="entry name" value="OmpA-like domain"/>
    <property type="match status" value="1"/>
</dbReference>
<keyword evidence="3" id="KW-1185">Reference proteome</keyword>
<organism evidence="2 3">
    <name type="scientific">Sphingobium fuliginis (strain ATCC 27551)</name>
    <dbReference type="NCBI Taxonomy" id="336203"/>
    <lineage>
        <taxon>Bacteria</taxon>
        <taxon>Pseudomonadati</taxon>
        <taxon>Pseudomonadota</taxon>
        <taxon>Alphaproteobacteria</taxon>
        <taxon>Sphingomonadales</taxon>
        <taxon>Sphingomonadaceae</taxon>
        <taxon>Sphingobium</taxon>
    </lineage>
</organism>
<name>A0ABQ1F7P6_SPHSA</name>
<dbReference type="RefSeq" id="WP_065846864.1">
    <property type="nucleotide sequence ID" value="NZ_BMDU01000009.1"/>
</dbReference>